<protein>
    <submittedName>
        <fullName evidence="2">Alpha/beta hydrolase fold</fullName>
    </submittedName>
</protein>
<dbReference type="SUPFAM" id="SSF53474">
    <property type="entry name" value="alpha/beta-Hydrolases"/>
    <property type="match status" value="1"/>
</dbReference>
<dbReference type="EMBL" id="LT629973">
    <property type="protein sequence ID" value="SEH84706.1"/>
    <property type="molecule type" value="Genomic_DNA"/>
</dbReference>
<dbReference type="STRING" id="1679444.PYTT_1180"/>
<organism evidence="2 3">
    <name type="scientific">Akkermansia glycaniphila</name>
    <dbReference type="NCBI Taxonomy" id="1679444"/>
    <lineage>
        <taxon>Bacteria</taxon>
        <taxon>Pseudomonadati</taxon>
        <taxon>Verrucomicrobiota</taxon>
        <taxon>Verrucomicrobiia</taxon>
        <taxon>Verrucomicrobiales</taxon>
        <taxon>Akkermansiaceae</taxon>
        <taxon>Akkermansia</taxon>
    </lineage>
</organism>
<name>A0A1C7PBE4_9BACT</name>
<evidence type="ECO:0000256" key="1">
    <source>
        <dbReference type="SAM" id="SignalP"/>
    </source>
</evidence>
<feature type="signal peptide" evidence="1">
    <location>
        <begin position="1"/>
        <end position="21"/>
    </location>
</feature>
<gene>
    <name evidence="2" type="ORF">PYTT_1180</name>
</gene>
<dbReference type="KEGG" id="agl:PYTT_1180"/>
<evidence type="ECO:0000313" key="3">
    <source>
        <dbReference type="Proteomes" id="UP000176204"/>
    </source>
</evidence>
<evidence type="ECO:0000313" key="2">
    <source>
        <dbReference type="EMBL" id="SEH84706.1"/>
    </source>
</evidence>
<sequence>MKPESLNRRVLCLLMPGSMLAASALSAETWTDTRGKTITAGFLALEGNKVSLDMKGKKVSVPMEKLSPDSQKRAQMLAESPVRELAGPLEPGKEYLYEIPFAQEEKQVVERRIRPSAGLPMQPILRLSVTVPPDFDPEKPQKVIFVRATISGNAGSGGHRIAIPAFMEAAQQLGWIIVSADNPAGIPRENVLDAATLRTACNMLEQAWPAFRSWTFATGGFSGGGTSSVHAIGGLHQAGITVKGALVGGSRFYVYEDLANAYKCPPEKSTQVKYFFSNGRRDNLATPALVQDVISKMQAKGCKNTRVEWHEGGHSFYRPHIADALKWFAE</sequence>
<keyword evidence="3" id="KW-1185">Reference proteome</keyword>
<dbReference type="Gene3D" id="2.30.30.700">
    <property type="entry name" value="SLA1 homology domain 1"/>
    <property type="match status" value="1"/>
</dbReference>
<accession>A0A1C7PBE4</accession>
<keyword evidence="1" id="KW-0732">Signal</keyword>
<dbReference type="RefSeq" id="WP_067776116.1">
    <property type="nucleotide sequence ID" value="NZ_LIGX01000026.1"/>
</dbReference>
<reference evidence="3" key="1">
    <citation type="submission" date="2016-09" db="EMBL/GenBank/DDBJ databases">
        <authorList>
            <person name="Koehorst J."/>
        </authorList>
    </citation>
    <scope>NUCLEOTIDE SEQUENCE [LARGE SCALE GENOMIC DNA]</scope>
</reference>
<dbReference type="Gene3D" id="3.40.50.1820">
    <property type="entry name" value="alpha/beta hydrolase"/>
    <property type="match status" value="1"/>
</dbReference>
<dbReference type="GO" id="GO:0016787">
    <property type="term" value="F:hydrolase activity"/>
    <property type="evidence" value="ECO:0007669"/>
    <property type="project" value="UniProtKB-KW"/>
</dbReference>
<dbReference type="AlphaFoldDB" id="A0A1C7PBE4"/>
<proteinExistence type="predicted"/>
<dbReference type="Proteomes" id="UP000176204">
    <property type="component" value="Chromosome I"/>
</dbReference>
<dbReference type="InterPro" id="IPR029058">
    <property type="entry name" value="AB_hydrolase_fold"/>
</dbReference>
<feature type="chain" id="PRO_5014266453" evidence="1">
    <location>
        <begin position="22"/>
        <end position="330"/>
    </location>
</feature>
<keyword evidence="2" id="KW-0378">Hydrolase</keyword>